<protein>
    <submittedName>
        <fullName evidence="3">Sensor with HAMP domain protein</fullName>
    </submittedName>
</protein>
<dbReference type="Gene3D" id="6.10.340.10">
    <property type="match status" value="1"/>
</dbReference>
<feature type="non-terminal residue" evidence="3">
    <location>
        <position position="1"/>
    </location>
</feature>
<accession>K1S9P7</accession>
<comment type="caution">
    <text evidence="3">The sequence shown here is derived from an EMBL/GenBank/DDBJ whole genome shotgun (WGS) entry which is preliminary data.</text>
</comment>
<dbReference type="GO" id="GO:0007165">
    <property type="term" value="P:signal transduction"/>
    <property type="evidence" value="ECO:0007669"/>
    <property type="project" value="InterPro"/>
</dbReference>
<dbReference type="Pfam" id="PF00672">
    <property type="entry name" value="HAMP"/>
    <property type="match status" value="1"/>
</dbReference>
<feature type="domain" description="HAMP" evidence="2">
    <location>
        <begin position="126"/>
        <end position="179"/>
    </location>
</feature>
<evidence type="ECO:0000259" key="2">
    <source>
        <dbReference type="PROSITE" id="PS50885"/>
    </source>
</evidence>
<dbReference type="GO" id="GO:0016020">
    <property type="term" value="C:membrane"/>
    <property type="evidence" value="ECO:0007669"/>
    <property type="project" value="InterPro"/>
</dbReference>
<dbReference type="InterPro" id="IPR003660">
    <property type="entry name" value="HAMP_dom"/>
</dbReference>
<feature type="transmembrane region" description="Helical" evidence="1">
    <location>
        <begin position="103"/>
        <end position="122"/>
    </location>
</feature>
<evidence type="ECO:0000256" key="1">
    <source>
        <dbReference type="SAM" id="Phobius"/>
    </source>
</evidence>
<proteinExistence type="predicted"/>
<keyword evidence="1" id="KW-0472">Membrane</keyword>
<dbReference type="SMART" id="SM00304">
    <property type="entry name" value="HAMP"/>
    <property type="match status" value="1"/>
</dbReference>
<feature type="non-terminal residue" evidence="3">
    <location>
        <position position="196"/>
    </location>
</feature>
<dbReference type="PROSITE" id="PS50885">
    <property type="entry name" value="HAMP"/>
    <property type="match status" value="1"/>
</dbReference>
<name>K1S9P7_9ZZZZ</name>
<dbReference type="AlphaFoldDB" id="K1S9P7"/>
<evidence type="ECO:0000313" key="3">
    <source>
        <dbReference type="EMBL" id="EKC54158.1"/>
    </source>
</evidence>
<dbReference type="EMBL" id="AJWZ01008420">
    <property type="protein sequence ID" value="EKC54158.1"/>
    <property type="molecule type" value="Genomic_DNA"/>
</dbReference>
<dbReference type="CDD" id="cd06225">
    <property type="entry name" value="HAMP"/>
    <property type="match status" value="1"/>
</dbReference>
<organism evidence="3">
    <name type="scientific">human gut metagenome</name>
    <dbReference type="NCBI Taxonomy" id="408170"/>
    <lineage>
        <taxon>unclassified sequences</taxon>
        <taxon>metagenomes</taxon>
        <taxon>organismal metagenomes</taxon>
    </lineage>
</organism>
<keyword evidence="1" id="KW-1133">Transmembrane helix</keyword>
<reference evidence="3" key="1">
    <citation type="journal article" date="2013" name="Environ. Microbiol.">
        <title>Microbiota from the distal guts of lean and obese adolescents exhibit partial functional redundancy besides clear differences in community structure.</title>
        <authorList>
            <person name="Ferrer M."/>
            <person name="Ruiz A."/>
            <person name="Lanza F."/>
            <person name="Haange S.B."/>
            <person name="Oberbach A."/>
            <person name="Till H."/>
            <person name="Bargiela R."/>
            <person name="Campoy C."/>
            <person name="Segura M.T."/>
            <person name="Richter M."/>
            <person name="von Bergen M."/>
            <person name="Seifert J."/>
            <person name="Suarez A."/>
        </authorList>
    </citation>
    <scope>NUCLEOTIDE SEQUENCE</scope>
</reference>
<sequence length="196" mass="21902">GETWLMCYYNVSQVRVGAAVRAKTLLQSLYADTGLVQDSGFALAGLDGTIVYSSQPDLMACGTSLAGHIPASLIVESHTVPEVGTLLLFRPSSDLLHQLSGSFGWLLLLNLLALALITTMLLNTNRHITVPIQQLTEGVREVERGNWDYQLETSSQIEDFQQLFRGFNHMILEVHDLKISAYEAELERHRNELRYL</sequence>
<keyword evidence="1" id="KW-0812">Transmembrane</keyword>
<gene>
    <name evidence="3" type="ORF">OBE_12234</name>
</gene>
<dbReference type="SUPFAM" id="SSF158472">
    <property type="entry name" value="HAMP domain-like"/>
    <property type="match status" value="1"/>
</dbReference>